<feature type="transmembrane region" description="Helical" evidence="4">
    <location>
        <begin position="21"/>
        <end position="44"/>
    </location>
</feature>
<dbReference type="KEGG" id="sfu:Sfum_1458"/>
<evidence type="ECO:0000313" key="10">
    <source>
        <dbReference type="Proteomes" id="UP000001784"/>
    </source>
</evidence>
<comment type="subcellular location">
    <subcellularLocation>
        <location evidence="1">Cell envelope</location>
    </subcellularLocation>
</comment>
<dbReference type="GO" id="GO:0022857">
    <property type="term" value="F:transmembrane transporter activity"/>
    <property type="evidence" value="ECO:0007669"/>
    <property type="project" value="InterPro"/>
</dbReference>
<feature type="domain" description="Multidrug resistance protein MdtA-like alpha-helical hairpin" evidence="5">
    <location>
        <begin position="123"/>
        <end position="192"/>
    </location>
</feature>
<dbReference type="InParanoid" id="A0LI96"/>
<dbReference type="NCBIfam" id="TIGR01730">
    <property type="entry name" value="RND_mfp"/>
    <property type="match status" value="1"/>
</dbReference>
<dbReference type="GO" id="GO:0005886">
    <property type="term" value="C:plasma membrane"/>
    <property type="evidence" value="ECO:0007669"/>
    <property type="project" value="TreeGrafter"/>
</dbReference>
<evidence type="ECO:0000313" key="9">
    <source>
        <dbReference type="EMBL" id="ABK17148.1"/>
    </source>
</evidence>
<dbReference type="GO" id="GO:0030313">
    <property type="term" value="C:cell envelope"/>
    <property type="evidence" value="ECO:0007669"/>
    <property type="project" value="UniProtKB-SubCell"/>
</dbReference>
<dbReference type="Pfam" id="PF25917">
    <property type="entry name" value="BSH_RND"/>
    <property type="match status" value="1"/>
</dbReference>
<protein>
    <submittedName>
        <fullName evidence="9">Efflux transporter, RND family, MFP subunit</fullName>
    </submittedName>
</protein>
<dbReference type="FunFam" id="2.40.420.20:FF:000001">
    <property type="entry name" value="Efflux RND transporter periplasmic adaptor subunit"/>
    <property type="match status" value="1"/>
</dbReference>
<accession>A0LI96</accession>
<sequence length="422" mass="45303" precursor="true">MRDEKRFGVQRSGNVRRLFRLLLAGKMFPGVLLAAAGALLAAGLGEKVPAQTASVPEVEVVTVIQKDVPVFSEWVGTTEGLVNAKIRAQVTGYLAAQNYKEGTSVKKGDLLFEIDPRTFKAALDQAQAQLAIAKARLGKTELDVKRYRPLAKESAISQQELDDAVQANLAAKASVQSAEASVEQARLSLSFTRITSPVDGIAGSANAQVGDLVGPTQTGDLTTVSTVDPIKVYFPISEQEYLSLARDMIKTGGKPEGRAKDLELILADGSVFPHKGEVSFAERQVDVKTGTIRIAVVFPNPRNLLRPGQFGRVRAVLDVRKGALMVPQRAVLELQGSYRVAVVGPDNKAAIRPVKTGERVENMWVITSGLNPGERVVVEGIQKVRDGMPVTPKAVDAEFKQQPGSSPKPETKAAEPAAPRKD</sequence>
<dbReference type="Pfam" id="PF25944">
    <property type="entry name" value="Beta-barrel_RND"/>
    <property type="match status" value="1"/>
</dbReference>
<dbReference type="InterPro" id="IPR058625">
    <property type="entry name" value="MdtA-like_BSH"/>
</dbReference>
<dbReference type="eggNOG" id="COG0845">
    <property type="taxonomic scope" value="Bacteria"/>
</dbReference>
<dbReference type="Pfam" id="PF25967">
    <property type="entry name" value="RND-MFP_C"/>
    <property type="match status" value="1"/>
</dbReference>
<dbReference type="HOGENOM" id="CLU_018816_2_1_7"/>
<keyword evidence="10" id="KW-1185">Reference proteome</keyword>
<name>A0LI96_SYNFM</name>
<dbReference type="RefSeq" id="WP_011698319.1">
    <property type="nucleotide sequence ID" value="NC_008554.1"/>
</dbReference>
<dbReference type="PANTHER" id="PTHR30158">
    <property type="entry name" value="ACRA/E-RELATED COMPONENT OF DRUG EFFLUX TRANSPORTER"/>
    <property type="match status" value="1"/>
</dbReference>
<evidence type="ECO:0000259" key="6">
    <source>
        <dbReference type="Pfam" id="PF25917"/>
    </source>
</evidence>
<dbReference type="SUPFAM" id="SSF111369">
    <property type="entry name" value="HlyD-like secretion proteins"/>
    <property type="match status" value="1"/>
</dbReference>
<dbReference type="STRING" id="335543.Sfum_1458"/>
<evidence type="ECO:0000259" key="8">
    <source>
        <dbReference type="Pfam" id="PF25967"/>
    </source>
</evidence>
<feature type="region of interest" description="Disordered" evidence="3">
    <location>
        <begin position="389"/>
        <end position="422"/>
    </location>
</feature>
<proteinExistence type="inferred from homology"/>
<gene>
    <name evidence="9" type="ordered locus">Sfum_1458</name>
</gene>
<dbReference type="Gene3D" id="2.40.30.170">
    <property type="match status" value="1"/>
</dbReference>
<dbReference type="Proteomes" id="UP000001784">
    <property type="component" value="Chromosome"/>
</dbReference>
<dbReference type="Gene3D" id="1.10.287.470">
    <property type="entry name" value="Helix hairpin bin"/>
    <property type="match status" value="1"/>
</dbReference>
<evidence type="ECO:0000256" key="1">
    <source>
        <dbReference type="ARBA" id="ARBA00004196"/>
    </source>
</evidence>
<dbReference type="Gene3D" id="2.40.420.20">
    <property type="match status" value="1"/>
</dbReference>
<feature type="domain" description="Multidrug resistance protein MdtA-like barrel-sandwich hybrid" evidence="6">
    <location>
        <begin position="84"/>
        <end position="223"/>
    </location>
</feature>
<reference evidence="9 10" key="1">
    <citation type="submission" date="2006-10" db="EMBL/GenBank/DDBJ databases">
        <title>Complete sequence of Syntrophobacter fumaroxidans MPOB.</title>
        <authorList>
            <consortium name="US DOE Joint Genome Institute"/>
            <person name="Copeland A."/>
            <person name="Lucas S."/>
            <person name="Lapidus A."/>
            <person name="Barry K."/>
            <person name="Detter J.C."/>
            <person name="Glavina del Rio T."/>
            <person name="Hammon N."/>
            <person name="Israni S."/>
            <person name="Pitluck S."/>
            <person name="Goltsman E.G."/>
            <person name="Martinez M."/>
            <person name="Schmutz J."/>
            <person name="Larimer F."/>
            <person name="Land M."/>
            <person name="Hauser L."/>
            <person name="Kyrpides N."/>
            <person name="Kim E."/>
            <person name="Boone D.R."/>
            <person name="Brockman F."/>
            <person name="Culley D."/>
            <person name="Ferry J."/>
            <person name="Gunsalus R."/>
            <person name="McInerney M.J."/>
            <person name="Morrison M."/>
            <person name="Plugge C."/>
            <person name="Rohlin L."/>
            <person name="Scholten J."/>
            <person name="Sieber J."/>
            <person name="Stams A.J.M."/>
            <person name="Worm P."/>
            <person name="Henstra A.M."/>
            <person name="Richardson P."/>
        </authorList>
    </citation>
    <scope>NUCLEOTIDE SEQUENCE [LARGE SCALE GENOMIC DNA]</scope>
    <source>
        <strain evidence="10">DSM 10017 / MPOB</strain>
    </source>
</reference>
<evidence type="ECO:0000256" key="4">
    <source>
        <dbReference type="SAM" id="Phobius"/>
    </source>
</evidence>
<evidence type="ECO:0000256" key="3">
    <source>
        <dbReference type="SAM" id="MobiDB-lite"/>
    </source>
</evidence>
<dbReference type="GO" id="GO:0046677">
    <property type="term" value="P:response to antibiotic"/>
    <property type="evidence" value="ECO:0007669"/>
    <property type="project" value="TreeGrafter"/>
</dbReference>
<dbReference type="AlphaFoldDB" id="A0LI96"/>
<feature type="domain" description="Multidrug resistance protein MdtA-like beta-barrel" evidence="7">
    <location>
        <begin position="229"/>
        <end position="316"/>
    </location>
</feature>
<keyword evidence="4" id="KW-0812">Transmembrane</keyword>
<evidence type="ECO:0000256" key="2">
    <source>
        <dbReference type="ARBA" id="ARBA00009477"/>
    </source>
</evidence>
<feature type="compositionally biased region" description="Basic and acidic residues" evidence="3">
    <location>
        <begin position="409"/>
        <end position="422"/>
    </location>
</feature>
<organism evidence="9 10">
    <name type="scientific">Syntrophobacter fumaroxidans (strain DSM 10017 / MPOB)</name>
    <dbReference type="NCBI Taxonomy" id="335543"/>
    <lineage>
        <taxon>Bacteria</taxon>
        <taxon>Pseudomonadati</taxon>
        <taxon>Thermodesulfobacteriota</taxon>
        <taxon>Syntrophobacteria</taxon>
        <taxon>Syntrophobacterales</taxon>
        <taxon>Syntrophobacteraceae</taxon>
        <taxon>Syntrophobacter</taxon>
    </lineage>
</organism>
<keyword evidence="4" id="KW-0472">Membrane</keyword>
<evidence type="ECO:0000259" key="7">
    <source>
        <dbReference type="Pfam" id="PF25944"/>
    </source>
</evidence>
<dbReference type="InterPro" id="IPR058627">
    <property type="entry name" value="MdtA-like_C"/>
</dbReference>
<keyword evidence="4" id="KW-1133">Transmembrane helix</keyword>
<feature type="domain" description="Multidrug resistance protein MdtA-like C-terminal permuted SH3" evidence="8">
    <location>
        <begin position="323"/>
        <end position="383"/>
    </location>
</feature>
<dbReference type="InterPro" id="IPR058626">
    <property type="entry name" value="MdtA-like_b-barrel"/>
</dbReference>
<dbReference type="InterPro" id="IPR058624">
    <property type="entry name" value="MdtA-like_HH"/>
</dbReference>
<dbReference type="Pfam" id="PF25876">
    <property type="entry name" value="HH_MFP_RND"/>
    <property type="match status" value="1"/>
</dbReference>
<dbReference type="InterPro" id="IPR006143">
    <property type="entry name" value="RND_pump_MFP"/>
</dbReference>
<dbReference type="Gene3D" id="2.40.50.100">
    <property type="match status" value="1"/>
</dbReference>
<comment type="similarity">
    <text evidence="2">Belongs to the membrane fusion protein (MFP) (TC 8.A.1) family.</text>
</comment>
<evidence type="ECO:0000259" key="5">
    <source>
        <dbReference type="Pfam" id="PF25876"/>
    </source>
</evidence>
<dbReference type="EMBL" id="CP000478">
    <property type="protein sequence ID" value="ABK17148.1"/>
    <property type="molecule type" value="Genomic_DNA"/>
</dbReference>